<feature type="domain" description="Methyltransferase type 11" evidence="2">
    <location>
        <begin position="40"/>
        <end position="115"/>
    </location>
</feature>
<feature type="domain" description="Glycosyltransferase 2-like" evidence="1">
    <location>
        <begin position="228"/>
        <end position="357"/>
    </location>
</feature>
<dbReference type="SUPFAM" id="SSF53335">
    <property type="entry name" value="S-adenosyl-L-methionine-dependent methyltransferases"/>
    <property type="match status" value="1"/>
</dbReference>
<dbReference type="Gene3D" id="3.40.50.150">
    <property type="entry name" value="Vaccinia Virus protein VP39"/>
    <property type="match status" value="1"/>
</dbReference>
<protein>
    <recommendedName>
        <fullName evidence="5">Glycosyltransferase 2-like domain-containing protein</fullName>
    </recommendedName>
</protein>
<dbReference type="Pfam" id="PF00535">
    <property type="entry name" value="Glycos_transf_2"/>
    <property type="match status" value="1"/>
</dbReference>
<dbReference type="SUPFAM" id="SSF53448">
    <property type="entry name" value="Nucleotide-diphospho-sugar transferases"/>
    <property type="match status" value="1"/>
</dbReference>
<gene>
    <name evidence="3" type="ORF">A2115_03050</name>
</gene>
<dbReference type="PANTHER" id="PTHR10859:SF91">
    <property type="entry name" value="DOLICHYL-PHOSPHATE BETA-GLUCOSYLTRANSFERASE"/>
    <property type="match status" value="1"/>
</dbReference>
<dbReference type="CDD" id="cd04179">
    <property type="entry name" value="DPM_DPG-synthase_like"/>
    <property type="match status" value="1"/>
</dbReference>
<name>A0A1F7WHU3_9BACT</name>
<sequence length="464" mass="52915">MNKTRNSASIWQRFYKRNSYYHKDLEFLAKHLIPSDVSVLEIGCRGGEIISCLPNKVKVGVDWDDSLLALARKRSKKGTFIPLTEMKRRLKGKTFDYILISHAFSYIADVQKFIELLRDFSHSDTRIIVVYFNFLWKPVLDLSENLGLKLPSYKEPNWLTGTDTDNLLSLESFEKIGSGSRFLFPFYFPLISEFINRVICQLPGINSLCLTHYSIYRPTPTAKDYSVSIVIPARNEAGNIQGILEKIPTLGTKTEVVFVEGGSKDNTWETIKKEVEDYRGELSIQAFRQGSPKGKGNAVRVGFSRAKNELLMILDADLTVGPDELVKFYEAASLGKGEFIIGSRLVYPMEKQAMRILNYFGNKFFSVAFSFLLGQRIKDTLCGTKVILSRNYQKIVKNRHLFGDFDPFGDFDLIFGSAKLNLKIIEIPIRYKERTYGKTNISRFAHGLLLLKMVAFAAKKLKFV</sequence>
<dbReference type="PANTHER" id="PTHR10859">
    <property type="entry name" value="GLYCOSYL TRANSFERASE"/>
    <property type="match status" value="1"/>
</dbReference>
<dbReference type="EMBL" id="MGFJ01000022">
    <property type="protein sequence ID" value="OGM02414.1"/>
    <property type="molecule type" value="Genomic_DNA"/>
</dbReference>
<reference evidence="3 4" key="1">
    <citation type="journal article" date="2016" name="Nat. Commun.">
        <title>Thousands of microbial genomes shed light on interconnected biogeochemical processes in an aquifer system.</title>
        <authorList>
            <person name="Anantharaman K."/>
            <person name="Brown C.T."/>
            <person name="Hug L.A."/>
            <person name="Sharon I."/>
            <person name="Castelle C.J."/>
            <person name="Probst A.J."/>
            <person name="Thomas B.C."/>
            <person name="Singh A."/>
            <person name="Wilkins M.J."/>
            <person name="Karaoz U."/>
            <person name="Brodie E.L."/>
            <person name="Williams K.H."/>
            <person name="Hubbard S.S."/>
            <person name="Banfield J.F."/>
        </authorList>
    </citation>
    <scope>NUCLEOTIDE SEQUENCE [LARGE SCALE GENOMIC DNA]</scope>
</reference>
<dbReference type="InterPro" id="IPR013216">
    <property type="entry name" value="Methyltransf_11"/>
</dbReference>
<comment type="caution">
    <text evidence="3">The sequence shown here is derived from an EMBL/GenBank/DDBJ whole genome shotgun (WGS) entry which is preliminary data.</text>
</comment>
<dbReference type="Gene3D" id="3.90.550.10">
    <property type="entry name" value="Spore Coat Polysaccharide Biosynthesis Protein SpsA, Chain A"/>
    <property type="match status" value="1"/>
</dbReference>
<dbReference type="AlphaFoldDB" id="A0A1F7WHU3"/>
<organism evidence="3 4">
    <name type="scientific">Candidatus Woesebacteria bacterium GWA1_41_8</name>
    <dbReference type="NCBI Taxonomy" id="1802471"/>
    <lineage>
        <taxon>Bacteria</taxon>
        <taxon>Candidatus Woeseibacteriota</taxon>
    </lineage>
</organism>
<dbReference type="GO" id="GO:0008757">
    <property type="term" value="F:S-adenosylmethionine-dependent methyltransferase activity"/>
    <property type="evidence" value="ECO:0007669"/>
    <property type="project" value="InterPro"/>
</dbReference>
<evidence type="ECO:0000313" key="4">
    <source>
        <dbReference type="Proteomes" id="UP000176198"/>
    </source>
</evidence>
<dbReference type="STRING" id="1802471.A2115_03050"/>
<accession>A0A1F7WHU3</accession>
<dbReference type="GO" id="GO:0006487">
    <property type="term" value="P:protein N-linked glycosylation"/>
    <property type="evidence" value="ECO:0007669"/>
    <property type="project" value="TreeGrafter"/>
</dbReference>
<proteinExistence type="predicted"/>
<dbReference type="Pfam" id="PF08241">
    <property type="entry name" value="Methyltransf_11"/>
    <property type="match status" value="1"/>
</dbReference>
<evidence type="ECO:0000259" key="2">
    <source>
        <dbReference type="Pfam" id="PF08241"/>
    </source>
</evidence>
<dbReference type="Proteomes" id="UP000176198">
    <property type="component" value="Unassembled WGS sequence"/>
</dbReference>
<evidence type="ECO:0000313" key="3">
    <source>
        <dbReference type="EMBL" id="OGM02414.1"/>
    </source>
</evidence>
<evidence type="ECO:0000259" key="1">
    <source>
        <dbReference type="Pfam" id="PF00535"/>
    </source>
</evidence>
<dbReference type="InterPro" id="IPR029044">
    <property type="entry name" value="Nucleotide-diphossugar_trans"/>
</dbReference>
<dbReference type="InterPro" id="IPR001173">
    <property type="entry name" value="Glyco_trans_2-like"/>
</dbReference>
<evidence type="ECO:0008006" key="5">
    <source>
        <dbReference type="Google" id="ProtNLM"/>
    </source>
</evidence>
<dbReference type="InterPro" id="IPR029063">
    <property type="entry name" value="SAM-dependent_MTases_sf"/>
</dbReference>